<evidence type="ECO:0000313" key="2">
    <source>
        <dbReference type="EMBL" id="TDN44095.1"/>
    </source>
</evidence>
<evidence type="ECO:0000256" key="1">
    <source>
        <dbReference type="SAM" id="SignalP"/>
    </source>
</evidence>
<dbReference type="Proteomes" id="UP000295129">
    <property type="component" value="Unassembled WGS sequence"/>
</dbReference>
<proteinExistence type="predicted"/>
<evidence type="ECO:0000313" key="3">
    <source>
        <dbReference type="Proteomes" id="UP000295129"/>
    </source>
</evidence>
<dbReference type="OrthoDB" id="6879518at2"/>
<reference evidence="2 3" key="1">
    <citation type="submission" date="2019-03" db="EMBL/GenBank/DDBJ databases">
        <title>Genomic Encyclopedia of Type Strains, Phase IV (KMG-IV): sequencing the most valuable type-strain genomes for metagenomic binning, comparative biology and taxonomic classification.</title>
        <authorList>
            <person name="Goeker M."/>
        </authorList>
    </citation>
    <scope>NUCLEOTIDE SEQUENCE [LARGE SCALE GENOMIC DNA]</scope>
    <source>
        <strain evidence="2 3">DSM 12121</strain>
    </source>
</reference>
<dbReference type="AlphaFoldDB" id="A0A4R6DHA9"/>
<organism evidence="2 3">
    <name type="scientific">Azoarcus indigens</name>
    <dbReference type="NCBI Taxonomy" id="29545"/>
    <lineage>
        <taxon>Bacteria</taxon>
        <taxon>Pseudomonadati</taxon>
        <taxon>Pseudomonadota</taxon>
        <taxon>Betaproteobacteria</taxon>
        <taxon>Rhodocyclales</taxon>
        <taxon>Zoogloeaceae</taxon>
        <taxon>Azoarcus</taxon>
    </lineage>
</organism>
<sequence>MRISKALLARTFGCSLMLLVSAVAYSGPETTTQGALQLWALRIPAAEKLVYRGLLNLDHAGVGNSAGMVYPAPNAAGAIAALITHGLILESAKSQQRNAQEEAANQVLQPYRAVLDGYGPEELMQRGREKMATEGDKYLLPPRTIPEPSAWVVESAPVFFLTQDQRALVLDNTVYIQAPNAPAESAQRQSVRVVSNPTLADDASEYWLKEGGERLKAESAALLASSLDIALAELKEPAASPALPYRTVRYREGGSEKMERAQIVRESCGRSLIRNLRGYLMQVPTIASAAGKTLSATPGDCLASAMD</sequence>
<keyword evidence="3" id="KW-1185">Reference proteome</keyword>
<feature type="signal peptide" evidence="1">
    <location>
        <begin position="1"/>
        <end position="26"/>
    </location>
</feature>
<feature type="chain" id="PRO_5020472950" evidence="1">
    <location>
        <begin position="27"/>
        <end position="307"/>
    </location>
</feature>
<name>A0A4R6DHA9_9RHOO</name>
<gene>
    <name evidence="2" type="ORF">C7389_13612</name>
</gene>
<keyword evidence="1" id="KW-0732">Signal</keyword>
<protein>
    <submittedName>
        <fullName evidence="2">Uncharacterized protein</fullName>
    </submittedName>
</protein>
<accession>A0A4R6DHA9</accession>
<dbReference type="EMBL" id="SNVV01000036">
    <property type="protein sequence ID" value="TDN44095.1"/>
    <property type="molecule type" value="Genomic_DNA"/>
</dbReference>
<dbReference type="RefSeq" id="WP_133595107.1">
    <property type="nucleotide sequence ID" value="NZ_SNVV01000036.1"/>
</dbReference>
<comment type="caution">
    <text evidence="2">The sequence shown here is derived from an EMBL/GenBank/DDBJ whole genome shotgun (WGS) entry which is preliminary data.</text>
</comment>